<feature type="domain" description="UBC core" evidence="15">
    <location>
        <begin position="9"/>
        <end position="166"/>
    </location>
</feature>
<dbReference type="SMART" id="SM00212">
    <property type="entry name" value="UBCc"/>
    <property type="match status" value="1"/>
</dbReference>
<keyword evidence="10" id="KW-0539">Nucleus</keyword>
<reference evidence="16 17" key="1">
    <citation type="journal article" date="2020" name="Cell">
        <title>Large-Scale Comparative Analyses of Tick Genomes Elucidate Their Genetic Diversity and Vector Capacities.</title>
        <authorList>
            <consortium name="Tick Genome and Microbiome Consortium (TIGMIC)"/>
            <person name="Jia N."/>
            <person name="Wang J."/>
            <person name="Shi W."/>
            <person name="Du L."/>
            <person name="Sun Y."/>
            <person name="Zhan W."/>
            <person name="Jiang J.F."/>
            <person name="Wang Q."/>
            <person name="Zhang B."/>
            <person name="Ji P."/>
            <person name="Bell-Sakyi L."/>
            <person name="Cui X.M."/>
            <person name="Yuan T.T."/>
            <person name="Jiang B.G."/>
            <person name="Yang W.F."/>
            <person name="Lam T.T."/>
            <person name="Chang Q.C."/>
            <person name="Ding S.J."/>
            <person name="Wang X.J."/>
            <person name="Zhu J.G."/>
            <person name="Ruan X.D."/>
            <person name="Zhao L."/>
            <person name="Wei J.T."/>
            <person name="Ye R.Z."/>
            <person name="Que T.C."/>
            <person name="Du C.H."/>
            <person name="Zhou Y.H."/>
            <person name="Cheng J.X."/>
            <person name="Dai P.F."/>
            <person name="Guo W.B."/>
            <person name="Han X.H."/>
            <person name="Huang E.J."/>
            <person name="Li L.F."/>
            <person name="Wei W."/>
            <person name="Gao Y.C."/>
            <person name="Liu J.Z."/>
            <person name="Shao H.Z."/>
            <person name="Wang X."/>
            <person name="Wang C.C."/>
            <person name="Yang T.C."/>
            <person name="Huo Q.B."/>
            <person name="Li W."/>
            <person name="Chen H.Y."/>
            <person name="Chen S.E."/>
            <person name="Zhou L.G."/>
            <person name="Ni X.B."/>
            <person name="Tian J.H."/>
            <person name="Sheng Y."/>
            <person name="Liu T."/>
            <person name="Pan Y.S."/>
            <person name="Xia L.Y."/>
            <person name="Li J."/>
            <person name="Zhao F."/>
            <person name="Cao W.C."/>
        </authorList>
    </citation>
    <scope>NUCLEOTIDE SEQUENCE [LARGE SCALE GENOMIC DNA]</scope>
    <source>
        <strain evidence="16">HaeL-2018</strain>
    </source>
</reference>
<comment type="subcellular location">
    <subcellularLocation>
        <location evidence="2">Cytoplasm</location>
    </subcellularLocation>
    <subcellularLocation>
        <location evidence="1">Nucleus</location>
    </subcellularLocation>
</comment>
<dbReference type="GO" id="GO:0043066">
    <property type="term" value="P:negative regulation of apoptotic process"/>
    <property type="evidence" value="ECO:0007669"/>
    <property type="project" value="TreeGrafter"/>
</dbReference>
<proteinExistence type="predicted"/>
<dbReference type="GO" id="GO:0061631">
    <property type="term" value="F:ubiquitin conjugating enzyme activity"/>
    <property type="evidence" value="ECO:0007669"/>
    <property type="project" value="UniProtKB-EC"/>
</dbReference>
<dbReference type="GO" id="GO:0006915">
    <property type="term" value="P:apoptotic process"/>
    <property type="evidence" value="ECO:0007669"/>
    <property type="project" value="UniProtKB-KW"/>
</dbReference>
<comment type="caution">
    <text evidence="16">The sequence shown here is derived from an EMBL/GenBank/DDBJ whole genome shotgun (WGS) entry which is preliminary data.</text>
</comment>
<name>A0A9J6FPK6_HAELO</name>
<dbReference type="PROSITE" id="PS50127">
    <property type="entry name" value="UBC_2"/>
    <property type="match status" value="1"/>
</dbReference>
<dbReference type="VEuPathDB" id="VectorBase:HLOH_043082"/>
<dbReference type="GO" id="GO:0005737">
    <property type="term" value="C:cytoplasm"/>
    <property type="evidence" value="ECO:0007669"/>
    <property type="project" value="UniProtKB-SubCell"/>
</dbReference>
<evidence type="ECO:0000256" key="13">
    <source>
        <dbReference type="ARBA" id="ARBA00042316"/>
    </source>
</evidence>
<dbReference type="EC" id="2.3.2.23" evidence="3"/>
<evidence type="ECO:0000256" key="1">
    <source>
        <dbReference type="ARBA" id="ARBA00004123"/>
    </source>
</evidence>
<evidence type="ECO:0000256" key="9">
    <source>
        <dbReference type="ARBA" id="ARBA00022840"/>
    </source>
</evidence>
<protein>
    <recommendedName>
        <fullName evidence="11">Ubiquitin-conjugating enzyme E2 Z</fullName>
        <ecNumber evidence="3">2.3.2.23</ecNumber>
    </recommendedName>
    <alternativeName>
        <fullName evidence="12">E2 ubiquitin-conjugating enzyme Z</fullName>
    </alternativeName>
    <alternativeName>
        <fullName evidence="14">Ubiquitin carrier protein Z</fullName>
    </alternativeName>
    <alternativeName>
        <fullName evidence="13">Ubiquitin-protein ligase Z</fullName>
    </alternativeName>
</protein>
<evidence type="ECO:0000256" key="8">
    <source>
        <dbReference type="ARBA" id="ARBA00022786"/>
    </source>
</evidence>
<dbReference type="EMBL" id="JABSTR010000004">
    <property type="protein sequence ID" value="KAH9368110.1"/>
    <property type="molecule type" value="Genomic_DNA"/>
</dbReference>
<dbReference type="PANTHER" id="PTHR46116">
    <property type="entry name" value="(E3-INDEPENDENT) E2 UBIQUITIN-CONJUGATING ENZYME"/>
    <property type="match status" value="1"/>
</dbReference>
<sequence length="198" mass="21687">MRSPPKKSSLERYAAAYLNESFSPRRPGPAWERFPLIASQIHALVIGPLDTPYEGGFFHFFIKCPTDYPIAPPRVRLMTTDRGRVRFNPNLYACGKVCLSILGTWSGPSWSAAQGLGSVLVSIQNPGDAARYNAIIQHETVRVAVCDTVESCLLENCILPPALSTTTLPELVTPGSAAYVMQRCRSAWAACKYTPSLP</sequence>
<dbReference type="Proteomes" id="UP000821853">
    <property type="component" value="Chromosome 2"/>
</dbReference>
<evidence type="ECO:0000256" key="7">
    <source>
        <dbReference type="ARBA" id="ARBA00022741"/>
    </source>
</evidence>
<gene>
    <name evidence="16" type="ORF">HPB48_013748</name>
</gene>
<keyword evidence="17" id="KW-1185">Reference proteome</keyword>
<dbReference type="GO" id="GO:0004869">
    <property type="term" value="F:cysteine-type endopeptidase inhibitor activity"/>
    <property type="evidence" value="ECO:0007669"/>
    <property type="project" value="TreeGrafter"/>
</dbReference>
<evidence type="ECO:0000256" key="2">
    <source>
        <dbReference type="ARBA" id="ARBA00004496"/>
    </source>
</evidence>
<dbReference type="GO" id="GO:0005634">
    <property type="term" value="C:nucleus"/>
    <property type="evidence" value="ECO:0007669"/>
    <property type="project" value="UniProtKB-SubCell"/>
</dbReference>
<dbReference type="Gene3D" id="3.10.110.10">
    <property type="entry name" value="Ubiquitin Conjugating Enzyme"/>
    <property type="match status" value="1"/>
</dbReference>
<dbReference type="Pfam" id="PF00179">
    <property type="entry name" value="UQ_con"/>
    <property type="match status" value="1"/>
</dbReference>
<evidence type="ECO:0000256" key="6">
    <source>
        <dbReference type="ARBA" id="ARBA00022703"/>
    </source>
</evidence>
<evidence type="ECO:0000256" key="12">
    <source>
        <dbReference type="ARBA" id="ARBA00041798"/>
    </source>
</evidence>
<accession>A0A9J6FPK6</accession>
<dbReference type="SUPFAM" id="SSF54495">
    <property type="entry name" value="UBC-like"/>
    <property type="match status" value="1"/>
</dbReference>
<keyword evidence="8" id="KW-0833">Ubl conjugation pathway</keyword>
<dbReference type="InterPro" id="IPR000608">
    <property type="entry name" value="UBC"/>
</dbReference>
<keyword evidence="4" id="KW-0963">Cytoplasm</keyword>
<evidence type="ECO:0000256" key="5">
    <source>
        <dbReference type="ARBA" id="ARBA00022679"/>
    </source>
</evidence>
<evidence type="ECO:0000259" key="15">
    <source>
        <dbReference type="PROSITE" id="PS50127"/>
    </source>
</evidence>
<dbReference type="AlphaFoldDB" id="A0A9J6FPK6"/>
<dbReference type="InterPro" id="IPR016135">
    <property type="entry name" value="UBQ-conjugating_enzyme/RWD"/>
</dbReference>
<keyword evidence="9" id="KW-0067">ATP-binding</keyword>
<dbReference type="GO" id="GO:0005524">
    <property type="term" value="F:ATP binding"/>
    <property type="evidence" value="ECO:0007669"/>
    <property type="project" value="UniProtKB-KW"/>
</dbReference>
<evidence type="ECO:0000256" key="11">
    <source>
        <dbReference type="ARBA" id="ARBA00039894"/>
    </source>
</evidence>
<evidence type="ECO:0000256" key="3">
    <source>
        <dbReference type="ARBA" id="ARBA00012486"/>
    </source>
</evidence>
<organism evidence="16 17">
    <name type="scientific">Haemaphysalis longicornis</name>
    <name type="common">Bush tick</name>
    <dbReference type="NCBI Taxonomy" id="44386"/>
    <lineage>
        <taxon>Eukaryota</taxon>
        <taxon>Metazoa</taxon>
        <taxon>Ecdysozoa</taxon>
        <taxon>Arthropoda</taxon>
        <taxon>Chelicerata</taxon>
        <taxon>Arachnida</taxon>
        <taxon>Acari</taxon>
        <taxon>Parasitiformes</taxon>
        <taxon>Ixodida</taxon>
        <taxon>Ixodoidea</taxon>
        <taxon>Ixodidae</taxon>
        <taxon>Haemaphysalinae</taxon>
        <taxon>Haemaphysalis</taxon>
    </lineage>
</organism>
<dbReference type="PANTHER" id="PTHR46116:SF26">
    <property type="entry name" value="UBIQUITIN-CONJUGATING ENZYME E2 Z"/>
    <property type="match status" value="1"/>
</dbReference>
<evidence type="ECO:0000256" key="14">
    <source>
        <dbReference type="ARBA" id="ARBA00042401"/>
    </source>
</evidence>
<evidence type="ECO:0000256" key="10">
    <source>
        <dbReference type="ARBA" id="ARBA00023242"/>
    </source>
</evidence>
<evidence type="ECO:0000313" key="17">
    <source>
        <dbReference type="Proteomes" id="UP000821853"/>
    </source>
</evidence>
<keyword evidence="5" id="KW-0808">Transferase</keyword>
<dbReference type="OrthoDB" id="47801at2759"/>
<keyword evidence="7" id="KW-0547">Nucleotide-binding</keyword>
<keyword evidence="6" id="KW-0053">Apoptosis</keyword>
<evidence type="ECO:0000256" key="4">
    <source>
        <dbReference type="ARBA" id="ARBA00022490"/>
    </source>
</evidence>
<evidence type="ECO:0000313" key="16">
    <source>
        <dbReference type="EMBL" id="KAH9368110.1"/>
    </source>
</evidence>